<evidence type="ECO:0000256" key="1">
    <source>
        <dbReference type="ARBA" id="ARBA00004418"/>
    </source>
</evidence>
<protein>
    <submittedName>
        <fullName evidence="6">Spermidine-binding periplasmic protein SpuE</fullName>
    </submittedName>
</protein>
<dbReference type="InterPro" id="IPR006059">
    <property type="entry name" value="SBP"/>
</dbReference>
<organism evidence="6 7">
    <name type="scientific">Tepidimonas aquatica</name>
    <dbReference type="NCBI Taxonomy" id="247482"/>
    <lineage>
        <taxon>Bacteria</taxon>
        <taxon>Pseudomonadati</taxon>
        <taxon>Pseudomonadota</taxon>
        <taxon>Betaproteobacteria</taxon>
        <taxon>Burkholderiales</taxon>
        <taxon>Tepidimonas</taxon>
    </lineage>
</organism>
<dbReference type="GO" id="GO:0015846">
    <property type="term" value="P:polyamine transport"/>
    <property type="evidence" value="ECO:0007669"/>
    <property type="project" value="InterPro"/>
</dbReference>
<feature type="signal peptide" evidence="5">
    <location>
        <begin position="1"/>
        <end position="26"/>
    </location>
</feature>
<dbReference type="Gene3D" id="3.40.190.10">
    <property type="entry name" value="Periplasmic binding protein-like II"/>
    <property type="match status" value="2"/>
</dbReference>
<dbReference type="AlphaFoldDB" id="A0A554WRT9"/>
<evidence type="ECO:0000256" key="4">
    <source>
        <dbReference type="ARBA" id="ARBA00022764"/>
    </source>
</evidence>
<accession>A0A554WRT9</accession>
<dbReference type="GO" id="GO:0019808">
    <property type="term" value="F:polyamine binding"/>
    <property type="evidence" value="ECO:0007669"/>
    <property type="project" value="InterPro"/>
</dbReference>
<evidence type="ECO:0000256" key="3">
    <source>
        <dbReference type="ARBA" id="ARBA00022729"/>
    </source>
</evidence>
<keyword evidence="3 5" id="KW-0732">Signal</keyword>
<evidence type="ECO:0000313" key="7">
    <source>
        <dbReference type="Proteomes" id="UP000318554"/>
    </source>
</evidence>
<dbReference type="RefSeq" id="WP_144324888.1">
    <property type="nucleotide sequence ID" value="NZ_VJNA01000007.1"/>
</dbReference>
<reference evidence="6 7" key="1">
    <citation type="submission" date="2019-07" db="EMBL/GenBank/DDBJ databases">
        <title>Tepidimonas aquatica CLN-1 draft genome.</title>
        <authorList>
            <person name="Da Costa M.S."/>
            <person name="Froufe H.J.C."/>
            <person name="Egas C."/>
            <person name="Albuquerque L."/>
        </authorList>
    </citation>
    <scope>NUCLEOTIDE SEQUENCE [LARGE SCALE GENOMIC DNA]</scope>
    <source>
        <strain evidence="6 7">CLN-1</strain>
    </source>
</reference>
<keyword evidence="4" id="KW-0574">Periplasm</keyword>
<dbReference type="PANTHER" id="PTHR30222:SF17">
    <property type="entry name" value="SPERMIDINE_PUTRESCINE-BINDING PERIPLASMIC PROTEIN"/>
    <property type="match status" value="1"/>
</dbReference>
<feature type="chain" id="PRO_5022210042" evidence="5">
    <location>
        <begin position="27"/>
        <end position="359"/>
    </location>
</feature>
<dbReference type="Pfam" id="PF13416">
    <property type="entry name" value="SBP_bac_8"/>
    <property type="match status" value="1"/>
</dbReference>
<evidence type="ECO:0000256" key="2">
    <source>
        <dbReference type="ARBA" id="ARBA00022448"/>
    </source>
</evidence>
<sequence>MPNRRSSLKRLVWLAAICLSPMAASANEKVLRLLTWADYAPKEVVEQFTRETGIKVEITLSNNEEMISKLRATGGAGFDLAQPSQDRVAGPQAEFGLYKPLDLSKIQTDRFIPAMLEATKKNTTVQGKVYAVPHIWGTDGLVVNTKLAPQVKDYADLCQEAYSGKVSMRLKRPTLIAFAFASGRDPFALYSDPKAYSVLMDEVGKTLMACKKHVKFYWDNKDQLLTSMRSGELVAAMMWDTGGWALNRTQPDIRYLAPKSGALGWIDTYAIPAKGRNDEAAYAWINFNMRPEIAAKVARSAGNFTAAKGGDTDVDPVLKRQFNESFPEAALQNIKWYPAVPAGLEDIEGRVLDRIKAAR</sequence>
<evidence type="ECO:0000256" key="5">
    <source>
        <dbReference type="SAM" id="SignalP"/>
    </source>
</evidence>
<keyword evidence="2" id="KW-0813">Transport</keyword>
<comment type="subcellular location">
    <subcellularLocation>
        <location evidence="1">Periplasm</location>
    </subcellularLocation>
</comment>
<name>A0A554WRT9_9BURK</name>
<dbReference type="Proteomes" id="UP000318554">
    <property type="component" value="Unassembled WGS sequence"/>
</dbReference>
<dbReference type="PANTHER" id="PTHR30222">
    <property type="entry name" value="SPERMIDINE/PUTRESCINE-BINDING PERIPLASMIC PROTEIN"/>
    <property type="match status" value="1"/>
</dbReference>
<dbReference type="PRINTS" id="PR00909">
    <property type="entry name" value="SPERMDNBNDNG"/>
</dbReference>
<dbReference type="OrthoDB" id="8581273at2"/>
<comment type="caution">
    <text evidence="6">The sequence shown here is derived from an EMBL/GenBank/DDBJ whole genome shotgun (WGS) entry which is preliminary data.</text>
</comment>
<dbReference type="GO" id="GO:0042597">
    <property type="term" value="C:periplasmic space"/>
    <property type="evidence" value="ECO:0007669"/>
    <property type="project" value="UniProtKB-SubCell"/>
</dbReference>
<dbReference type="InterPro" id="IPR001188">
    <property type="entry name" value="Sperm_putr-bd"/>
</dbReference>
<dbReference type="EMBL" id="VJNA01000007">
    <property type="protein sequence ID" value="TSE26285.1"/>
    <property type="molecule type" value="Genomic_DNA"/>
</dbReference>
<proteinExistence type="predicted"/>
<evidence type="ECO:0000313" key="6">
    <source>
        <dbReference type="EMBL" id="TSE26285.1"/>
    </source>
</evidence>
<keyword evidence="7" id="KW-1185">Reference proteome</keyword>
<gene>
    <name evidence="6" type="primary">spuE_1</name>
    <name evidence="6" type="ORF">Taqua_00759</name>
</gene>
<dbReference type="SUPFAM" id="SSF53850">
    <property type="entry name" value="Periplasmic binding protein-like II"/>
    <property type="match status" value="1"/>
</dbReference>